<evidence type="ECO:0000256" key="2">
    <source>
        <dbReference type="SAM" id="Phobius"/>
    </source>
</evidence>
<dbReference type="Proteomes" id="UP001197093">
    <property type="component" value="Unassembled WGS sequence"/>
</dbReference>
<dbReference type="Pfam" id="PF01926">
    <property type="entry name" value="MMR_HSR1"/>
    <property type="match status" value="1"/>
</dbReference>
<feature type="transmembrane region" description="Helical" evidence="2">
    <location>
        <begin position="434"/>
        <end position="454"/>
    </location>
</feature>
<organism evidence="4 5">
    <name type="scientific">Staphylotrichum longicolle</name>
    <dbReference type="NCBI Taxonomy" id="669026"/>
    <lineage>
        <taxon>Eukaryota</taxon>
        <taxon>Fungi</taxon>
        <taxon>Dikarya</taxon>
        <taxon>Ascomycota</taxon>
        <taxon>Pezizomycotina</taxon>
        <taxon>Sordariomycetes</taxon>
        <taxon>Sordariomycetidae</taxon>
        <taxon>Sordariales</taxon>
        <taxon>Chaetomiaceae</taxon>
        <taxon>Staphylotrichum</taxon>
    </lineage>
</organism>
<feature type="compositionally biased region" description="Basic and acidic residues" evidence="1">
    <location>
        <begin position="395"/>
        <end position="404"/>
    </location>
</feature>
<feature type="region of interest" description="Disordered" evidence="1">
    <location>
        <begin position="395"/>
        <end position="429"/>
    </location>
</feature>
<protein>
    <recommendedName>
        <fullName evidence="3">G domain-containing protein</fullName>
    </recommendedName>
</protein>
<evidence type="ECO:0000256" key="1">
    <source>
        <dbReference type="SAM" id="MobiDB-lite"/>
    </source>
</evidence>
<dbReference type="Gene3D" id="3.40.50.300">
    <property type="entry name" value="P-loop containing nucleotide triphosphate hydrolases"/>
    <property type="match status" value="1"/>
</dbReference>
<keyword evidence="5" id="KW-1185">Reference proteome</keyword>
<keyword evidence="2" id="KW-0472">Membrane</keyword>
<proteinExistence type="predicted"/>
<gene>
    <name evidence="4" type="ORF">NEMBOFW57_006998</name>
</gene>
<evidence type="ECO:0000259" key="3">
    <source>
        <dbReference type="Pfam" id="PF01926"/>
    </source>
</evidence>
<accession>A0AAD4ETP1</accession>
<dbReference type="GO" id="GO:0005525">
    <property type="term" value="F:GTP binding"/>
    <property type="evidence" value="ECO:0007669"/>
    <property type="project" value="InterPro"/>
</dbReference>
<evidence type="ECO:0000313" key="5">
    <source>
        <dbReference type="Proteomes" id="UP001197093"/>
    </source>
</evidence>
<dbReference type="CDD" id="cd00882">
    <property type="entry name" value="Ras_like_GTPase"/>
    <property type="match status" value="1"/>
</dbReference>
<keyword evidence="2" id="KW-1133">Transmembrane helix</keyword>
<evidence type="ECO:0000313" key="4">
    <source>
        <dbReference type="EMBL" id="KAG7287486.1"/>
    </source>
</evidence>
<feature type="domain" description="G" evidence="3">
    <location>
        <begin position="19"/>
        <end position="79"/>
    </location>
</feature>
<dbReference type="AlphaFoldDB" id="A0AAD4ETP1"/>
<dbReference type="InterPro" id="IPR006073">
    <property type="entry name" value="GTP-bd"/>
</dbReference>
<comment type="caution">
    <text evidence="4">The sequence shown here is derived from an EMBL/GenBank/DDBJ whole genome shotgun (WGS) entry which is preliminary data.</text>
</comment>
<dbReference type="EMBL" id="JAHCVI010000003">
    <property type="protein sequence ID" value="KAG7287486.1"/>
    <property type="molecule type" value="Genomic_DNA"/>
</dbReference>
<name>A0AAD4ETP1_9PEZI</name>
<dbReference type="InterPro" id="IPR027417">
    <property type="entry name" value="P-loop_NTPase"/>
</dbReference>
<keyword evidence="2" id="KW-0812">Transmembrane</keyword>
<reference evidence="4" key="1">
    <citation type="submission" date="2023-02" db="EMBL/GenBank/DDBJ databases">
        <authorList>
            <person name="Palmer J.M."/>
        </authorList>
    </citation>
    <scope>NUCLEOTIDE SEQUENCE</scope>
    <source>
        <strain evidence="4">FW57</strain>
    </source>
</reference>
<dbReference type="SUPFAM" id="SSF52540">
    <property type="entry name" value="P-loop containing nucleoside triphosphate hydrolases"/>
    <property type="match status" value="1"/>
</dbReference>
<sequence length="474" mass="53042">MDSDDTLESTGLLPDDVVIAVMGVTGAGKSTFIERVTGQNVGVGHSLMSHTVGVGIYAYQVSPHRRIYLIDTPGFDDTSRSDTEVLKEVAFFLSQIYRYHIQLAGIVYLHRITDNRVSGTALKNLNMFKKLCGPEAFGHVVLATSMWNAMDSTLAEVGVKRERELVTTASFWGTMHKSGSQVARWTGDGWSAQGIIGKIIEMHDRSGKAVLKIQEQLVNGNLSLEETDAGMEVQREIAAARAKLQEEIDQLREAQKEMERQSNETLAKELAQQRQEFEKQLVDANEAQEALKVSLRSLVEQKTAEYEARLAGVLDDQRRLTEALQAKEAEIERSRRMHREDADMFRETQAQLASELATLNRRIQEQEQAKNELEAREAARRKRELEEEKRALEELQEEMQRQQQEEEEAAANRQRALQADIDRKRNRKQTRKKAMGFLGVVAGVGTVAAGFVTLNPALVTIGASMASSSARVIS</sequence>